<sequence>MSIIQSAIRYPVTTAVGVILVVLFGMVSLTKLPIQLTPDVSKPEITVETRWQGASPHEVEREIVDEQEEQLKGVEGLEKMTGESSYDSANIVLRFPTGTNTDTALLRVSNRLNQVKEYPEEVDEPVISSADTRGNAMAWFIFRPLEGNPTNIETMRDFAEDVIKARFERIPGVAASNVYGGRERELQVLVDPGKLATRSLTVRELAQALDQENRDFSAGDFEEGKRSYVVRTVGEYRSPEDVGNVIIARRSGAPVYVRDVATVRIGYKDPSHVVRQMGKSSIAVNAIRETGANILDTMTQLKHAVNGLNQDLLNERGFELFQVYDETDYVYSSLTLVQQNLVIGSILAITILFLFLRTGSTTLVIGLAIPISIMGTFIALWALDRNVNVISLAGMTFAAGMLVDNSIVVLENIYRHREAGKPLFQAAYDGTTEVWGAVLASTLTTIAVFVPIVFIEEQAGQLFRDIAIAISAGVGLSLIVSITVIPCLSARILKIRKAEKSSEIPKSRVAILAHELVDGAHRMAERMGLSADRIGDFVYWMSGSVRIRIGIVLGLTLLAIGMTWLLLPKAEYLPEGNRNLIIGIVLPPPGYNIDEFIRMGESIEAVLAPYWDAQPGSPEETALDGPSIKNFFYVARGRSVFMGGRTNDDSQIRNLIPVFRRAVADVPGVIAIVTQSSLFQRGLGEGRNIDIEITGPELDTLVALGGQIFGQVRQVLPEAQVRPKPSLDLGSPEVRVRLKRDRAADVQITNQELGFTIDALVDGAKASDYQYEGDEIDLTIRGVDRFANRTQDLANLPIYTRGSRLTTVGDIADVQLLAGPEQINHLERERAITVQVIPSEQMPLETAMDLIQDQVLLPIKESGRLGRLYNVRLSGTADDLTNTYDAMKYNFLLALFITYLLMAALFESFLYPFVIIFSVPLAAAGGILGLGLVNLFVAYQPLDVLTMLGFIILIGVVVNNAILVVHQALNFMDPHRRILSASGEVEANEGMPIREAITESVRSRVRPIMMSMLTTTFGLLPLVLSSGAGSELYRGIGSVVLGGLIMSTVFTLLVVPALFSLIMEWKLKRKNMVARNEIVPEGVQET</sequence>
<proteinExistence type="predicted"/>
<feature type="transmembrane region" description="Helical" evidence="1">
    <location>
        <begin position="889"/>
        <end position="906"/>
    </location>
</feature>
<feature type="transmembrane region" description="Helical" evidence="1">
    <location>
        <begin position="363"/>
        <end position="383"/>
    </location>
</feature>
<dbReference type="PANTHER" id="PTHR32063">
    <property type="match status" value="1"/>
</dbReference>
<feature type="transmembrane region" description="Helical" evidence="1">
    <location>
        <begin position="434"/>
        <end position="454"/>
    </location>
</feature>
<feature type="transmembrane region" description="Helical" evidence="1">
    <location>
        <begin position="945"/>
        <end position="969"/>
    </location>
</feature>
<feature type="transmembrane region" description="Helical" evidence="1">
    <location>
        <begin position="389"/>
        <end position="413"/>
    </location>
</feature>
<name>A0ABU3K8L4_9BACT</name>
<dbReference type="Pfam" id="PF00873">
    <property type="entry name" value="ACR_tran"/>
    <property type="match status" value="1"/>
</dbReference>
<evidence type="ECO:0000313" key="2">
    <source>
        <dbReference type="EMBL" id="MDT7042697.1"/>
    </source>
</evidence>
<reference evidence="2 3" key="1">
    <citation type="journal article" date="2023" name="ISME J.">
        <title>Cultivation and genomic characterization of novel and ubiquitous marine nitrite-oxidizing bacteria from the Nitrospirales.</title>
        <authorList>
            <person name="Mueller A.J."/>
            <person name="Daebeler A."/>
            <person name="Herbold C.W."/>
            <person name="Kirkegaard R.H."/>
            <person name="Daims H."/>
        </authorList>
    </citation>
    <scope>NUCLEOTIDE SEQUENCE [LARGE SCALE GENOMIC DNA]</scope>
    <source>
        <strain evidence="2 3">EB</strain>
    </source>
</reference>
<organism evidence="2 3">
    <name type="scientific">Candidatus Nitronereus thalassa</name>
    <dbReference type="NCBI Taxonomy" id="3020898"/>
    <lineage>
        <taxon>Bacteria</taxon>
        <taxon>Pseudomonadati</taxon>
        <taxon>Nitrospirota</taxon>
        <taxon>Nitrospiria</taxon>
        <taxon>Nitrospirales</taxon>
        <taxon>Nitrospiraceae</taxon>
        <taxon>Candidatus Nitronereus</taxon>
    </lineage>
</organism>
<feature type="transmembrane region" description="Helical" evidence="1">
    <location>
        <begin position="466"/>
        <end position="488"/>
    </location>
</feature>
<feature type="transmembrane region" description="Helical" evidence="1">
    <location>
        <begin position="913"/>
        <end position="939"/>
    </location>
</feature>
<dbReference type="SUPFAM" id="SSF82693">
    <property type="entry name" value="Multidrug efflux transporter AcrB pore domain, PN1, PN2, PC1 and PC2 subdomains"/>
    <property type="match status" value="2"/>
</dbReference>
<keyword evidence="1" id="KW-0472">Membrane</keyword>
<accession>A0ABU3K8L4</accession>
<feature type="transmembrane region" description="Helical" evidence="1">
    <location>
        <begin position="549"/>
        <end position="567"/>
    </location>
</feature>
<dbReference type="PRINTS" id="PR00702">
    <property type="entry name" value="ACRIFLAVINRP"/>
</dbReference>
<protein>
    <submittedName>
        <fullName evidence="2">Efflux RND transporter permease subunit</fullName>
    </submittedName>
</protein>
<dbReference type="Gene3D" id="1.20.1640.10">
    <property type="entry name" value="Multidrug efflux transporter AcrB transmembrane domain"/>
    <property type="match status" value="2"/>
</dbReference>
<dbReference type="Gene3D" id="3.30.2090.10">
    <property type="entry name" value="Multidrug efflux transporter AcrB TolC docking domain, DN and DC subdomains"/>
    <property type="match status" value="2"/>
</dbReference>
<feature type="transmembrane region" description="Helical" evidence="1">
    <location>
        <begin position="336"/>
        <end position="356"/>
    </location>
</feature>
<dbReference type="InterPro" id="IPR027463">
    <property type="entry name" value="AcrB_DN_DC_subdom"/>
</dbReference>
<dbReference type="Proteomes" id="UP001250932">
    <property type="component" value="Unassembled WGS sequence"/>
</dbReference>
<dbReference type="SUPFAM" id="SSF82866">
    <property type="entry name" value="Multidrug efflux transporter AcrB transmembrane domain"/>
    <property type="match status" value="2"/>
</dbReference>
<dbReference type="SUPFAM" id="SSF82714">
    <property type="entry name" value="Multidrug efflux transporter AcrB TolC docking domain, DN and DC subdomains"/>
    <property type="match status" value="2"/>
</dbReference>
<evidence type="ECO:0000256" key="1">
    <source>
        <dbReference type="SAM" id="Phobius"/>
    </source>
</evidence>
<dbReference type="Gene3D" id="3.30.70.1430">
    <property type="entry name" value="Multidrug efflux transporter AcrB pore domain"/>
    <property type="match status" value="2"/>
</dbReference>
<feature type="transmembrane region" description="Helical" evidence="1">
    <location>
        <begin position="12"/>
        <end position="34"/>
    </location>
</feature>
<feature type="transmembrane region" description="Helical" evidence="1">
    <location>
        <begin position="1008"/>
        <end position="1028"/>
    </location>
</feature>
<dbReference type="PANTHER" id="PTHR32063:SF0">
    <property type="entry name" value="SWARMING MOTILITY PROTEIN SWRC"/>
    <property type="match status" value="1"/>
</dbReference>
<comment type="caution">
    <text evidence="2">The sequence shown here is derived from an EMBL/GenBank/DDBJ whole genome shotgun (WGS) entry which is preliminary data.</text>
</comment>
<keyword evidence="1" id="KW-0812">Transmembrane</keyword>
<gene>
    <name evidence="2" type="ORF">PPG34_10070</name>
</gene>
<dbReference type="RefSeq" id="WP_313833139.1">
    <property type="nucleotide sequence ID" value="NZ_JAQOUE010000001.1"/>
</dbReference>
<dbReference type="Gene3D" id="3.30.70.1440">
    <property type="entry name" value="Multidrug efflux transporter AcrB pore domain"/>
    <property type="match status" value="1"/>
</dbReference>
<keyword evidence="1" id="KW-1133">Transmembrane helix</keyword>
<dbReference type="EMBL" id="JAQOUE010000001">
    <property type="protein sequence ID" value="MDT7042697.1"/>
    <property type="molecule type" value="Genomic_DNA"/>
</dbReference>
<dbReference type="InterPro" id="IPR001036">
    <property type="entry name" value="Acrflvin-R"/>
</dbReference>
<feature type="transmembrane region" description="Helical" evidence="1">
    <location>
        <begin position="1040"/>
        <end position="1062"/>
    </location>
</feature>
<evidence type="ECO:0000313" key="3">
    <source>
        <dbReference type="Proteomes" id="UP001250932"/>
    </source>
</evidence>
<dbReference type="Gene3D" id="3.30.70.1320">
    <property type="entry name" value="Multidrug efflux transporter AcrB pore domain like"/>
    <property type="match status" value="1"/>
</dbReference>
<keyword evidence="3" id="KW-1185">Reference proteome</keyword>